<dbReference type="Proteomes" id="UP000807769">
    <property type="component" value="Unassembled WGS sequence"/>
</dbReference>
<proteinExistence type="predicted"/>
<dbReference type="AlphaFoldDB" id="A0A9P7E1T6"/>
<dbReference type="OrthoDB" id="2688393at2759"/>
<sequence>MGDCLMEGGNCWIELEMKMEQMLCPNCNGDFPSIEAVVLHLNSQSTCWLHEACPQQLPIPPREINTYYSFHDEGEWELARFLVKNLNQTQVDKFLKLKWPHRVNVRNQCKYGDYMSVDLAWKIQDHLPLDAMQIPIILGTTGGLEMHPVFITIGNLDSDFHVYPDYQTILQVWLWHKCVNLISKTGCFMSDPSRFICYVFIPLVAHVCDLPEACMIAAVSKNASPLTMALQENFGQHTLQLIYEISQTIDVWDLDKFQKAAKAVHLSGVHMPYWHDWRFAYPSVFLTGKILHTCLKFFTDHPLNWIKEVVGKPELNACFITQHKQKPYVKVACLGGLDHKGLASACTLCPFPEYVPLISEG</sequence>
<dbReference type="RefSeq" id="XP_041188944.1">
    <property type="nucleotide sequence ID" value="XM_041338611.1"/>
</dbReference>
<accession>A0A9P7E1T6</accession>
<comment type="caution">
    <text evidence="1">The sequence shown here is derived from an EMBL/GenBank/DDBJ whole genome shotgun (WGS) entry which is preliminary data.</text>
</comment>
<dbReference type="Pfam" id="PF18759">
    <property type="entry name" value="Plavaka"/>
    <property type="match status" value="2"/>
</dbReference>
<organism evidence="1 2">
    <name type="scientific">Suillus subaureus</name>
    <dbReference type="NCBI Taxonomy" id="48587"/>
    <lineage>
        <taxon>Eukaryota</taxon>
        <taxon>Fungi</taxon>
        <taxon>Dikarya</taxon>
        <taxon>Basidiomycota</taxon>
        <taxon>Agaricomycotina</taxon>
        <taxon>Agaricomycetes</taxon>
        <taxon>Agaricomycetidae</taxon>
        <taxon>Boletales</taxon>
        <taxon>Suillineae</taxon>
        <taxon>Suillaceae</taxon>
        <taxon>Suillus</taxon>
    </lineage>
</organism>
<gene>
    <name evidence="1" type="ORF">BJ212DRAFT_1448906</name>
</gene>
<protein>
    <submittedName>
        <fullName evidence="1">Uncharacterized protein</fullName>
    </submittedName>
</protein>
<name>A0A9P7E1T6_9AGAM</name>
<dbReference type="EMBL" id="JABBWG010000036">
    <property type="protein sequence ID" value="KAG1808952.1"/>
    <property type="molecule type" value="Genomic_DNA"/>
</dbReference>
<dbReference type="GeneID" id="64632627"/>
<evidence type="ECO:0000313" key="1">
    <source>
        <dbReference type="EMBL" id="KAG1808952.1"/>
    </source>
</evidence>
<reference evidence="1" key="1">
    <citation type="journal article" date="2020" name="New Phytol.">
        <title>Comparative genomics reveals dynamic genome evolution in host specialist ectomycorrhizal fungi.</title>
        <authorList>
            <person name="Lofgren L.A."/>
            <person name="Nguyen N.H."/>
            <person name="Vilgalys R."/>
            <person name="Ruytinx J."/>
            <person name="Liao H.L."/>
            <person name="Branco S."/>
            <person name="Kuo A."/>
            <person name="LaButti K."/>
            <person name="Lipzen A."/>
            <person name="Andreopoulos W."/>
            <person name="Pangilinan J."/>
            <person name="Riley R."/>
            <person name="Hundley H."/>
            <person name="Na H."/>
            <person name="Barry K."/>
            <person name="Grigoriev I.V."/>
            <person name="Stajich J.E."/>
            <person name="Kennedy P.G."/>
        </authorList>
    </citation>
    <scope>NUCLEOTIDE SEQUENCE</scope>
    <source>
        <strain evidence="1">MN1</strain>
    </source>
</reference>
<keyword evidence="2" id="KW-1185">Reference proteome</keyword>
<dbReference type="InterPro" id="IPR041078">
    <property type="entry name" value="Plavaka"/>
</dbReference>
<evidence type="ECO:0000313" key="2">
    <source>
        <dbReference type="Proteomes" id="UP000807769"/>
    </source>
</evidence>